<protein>
    <submittedName>
        <fullName evidence="2">Uncharacterized protein</fullName>
    </submittedName>
</protein>
<feature type="region of interest" description="Disordered" evidence="1">
    <location>
        <begin position="1"/>
        <end position="20"/>
    </location>
</feature>
<evidence type="ECO:0000256" key="1">
    <source>
        <dbReference type="SAM" id="MobiDB-lite"/>
    </source>
</evidence>
<gene>
    <name evidence="2" type="ORF">F0U60_54250</name>
</gene>
<accession>A0ABY9X9M0</accession>
<sequence>MFNTEPTPEQREAARRRTENAALEQTLRAQYWRLKAEAERLYPDKVGRYEEHHFWPRYLGGRKNGPTYKLPAPYHQLITNAFREKHPYGRESPNEARVKEIMMEVYSEFPIPQLIGIPDP</sequence>
<organism evidence="2 3">
    <name type="scientific">Archangium minus</name>
    <dbReference type="NCBI Taxonomy" id="83450"/>
    <lineage>
        <taxon>Bacteria</taxon>
        <taxon>Pseudomonadati</taxon>
        <taxon>Myxococcota</taxon>
        <taxon>Myxococcia</taxon>
        <taxon>Myxococcales</taxon>
        <taxon>Cystobacterineae</taxon>
        <taxon>Archangiaceae</taxon>
        <taxon>Archangium</taxon>
    </lineage>
</organism>
<keyword evidence="3" id="KW-1185">Reference proteome</keyword>
<dbReference type="Proteomes" id="UP001611383">
    <property type="component" value="Chromosome"/>
</dbReference>
<evidence type="ECO:0000313" key="2">
    <source>
        <dbReference type="EMBL" id="WNG52085.1"/>
    </source>
</evidence>
<dbReference type="EMBL" id="CP043494">
    <property type="protein sequence ID" value="WNG52085.1"/>
    <property type="molecule type" value="Genomic_DNA"/>
</dbReference>
<feature type="compositionally biased region" description="Basic and acidic residues" evidence="1">
    <location>
        <begin position="8"/>
        <end position="19"/>
    </location>
</feature>
<proteinExistence type="predicted"/>
<evidence type="ECO:0000313" key="3">
    <source>
        <dbReference type="Proteomes" id="UP001611383"/>
    </source>
</evidence>
<dbReference type="RefSeq" id="WP_395812431.1">
    <property type="nucleotide sequence ID" value="NZ_CP043494.1"/>
</dbReference>
<reference evidence="2 3" key="1">
    <citation type="submission" date="2019-08" db="EMBL/GenBank/DDBJ databases">
        <title>Archangium and Cystobacter genomes.</title>
        <authorList>
            <person name="Chen I.-C.K."/>
            <person name="Wielgoss S."/>
        </authorList>
    </citation>
    <scope>NUCLEOTIDE SEQUENCE [LARGE SCALE GENOMIC DNA]</scope>
    <source>
        <strain evidence="2 3">Cbm 6</strain>
    </source>
</reference>
<name>A0ABY9X9M0_9BACT</name>